<dbReference type="RefSeq" id="WP_101827031.1">
    <property type="nucleotide sequence ID" value="NZ_PJZH01000056.1"/>
</dbReference>
<protein>
    <submittedName>
        <fullName evidence="1">Uncharacterized protein</fullName>
    </submittedName>
</protein>
<dbReference type="EMBL" id="PJZH01000056">
    <property type="protein sequence ID" value="PLR29243.1"/>
    <property type="molecule type" value="Genomic_DNA"/>
</dbReference>
<keyword evidence="2" id="KW-1185">Reference proteome</keyword>
<gene>
    <name evidence="1" type="ORF">CYR32_21060</name>
</gene>
<accession>A0A2N5DST6</accession>
<reference evidence="1 2" key="1">
    <citation type="submission" date="2017-12" db="EMBL/GenBank/DDBJ databases">
        <title>Characterization of six clinical isolates of Enterochimera gen. nov., a novel genus of the Yersiniaciae family and the three species Enterochimera arupensis sp. nov., Enterochimera coloradensis sp. nov, and Enterochimera californica sp. nov.</title>
        <authorList>
            <person name="Rossi A."/>
            <person name="Fisher M."/>
        </authorList>
    </citation>
    <scope>NUCLEOTIDE SEQUENCE [LARGE SCALE GENOMIC DNA]</scope>
    <source>
        <strain evidence="2">2016-Iso4</strain>
    </source>
</reference>
<sequence>MLKIIREKIKRSTKENIIVIPVPPQKVNIKIHKADLSFIDQLAKKLDTSRSLILNEIIRKILIKKLKSEVEEFDSQFLLASIADKLSPENIVDGCNDLEESWIFEVAREEFKENMIYKYENYLLSEQEQQTDMLSKSEIILMKHSDEHNDCMSLVLDKLRNEND</sequence>
<proteinExistence type="predicted"/>
<organism evidence="1 2">
    <name type="scientific">Chimaeribacter coloradensis</name>
    <dbReference type="NCBI Taxonomy" id="2060068"/>
    <lineage>
        <taxon>Bacteria</taxon>
        <taxon>Pseudomonadati</taxon>
        <taxon>Pseudomonadota</taxon>
        <taxon>Gammaproteobacteria</taxon>
        <taxon>Enterobacterales</taxon>
        <taxon>Yersiniaceae</taxon>
        <taxon>Chimaeribacter</taxon>
    </lineage>
</organism>
<comment type="caution">
    <text evidence="1">The sequence shown here is derived from an EMBL/GenBank/DDBJ whole genome shotgun (WGS) entry which is preliminary data.</text>
</comment>
<evidence type="ECO:0000313" key="2">
    <source>
        <dbReference type="Proteomes" id="UP000234503"/>
    </source>
</evidence>
<dbReference type="AlphaFoldDB" id="A0A2N5DST6"/>
<name>A0A2N5DST6_9GAMM</name>
<evidence type="ECO:0000313" key="1">
    <source>
        <dbReference type="EMBL" id="PLR29243.1"/>
    </source>
</evidence>
<dbReference type="Proteomes" id="UP000234503">
    <property type="component" value="Unassembled WGS sequence"/>
</dbReference>